<dbReference type="InterPro" id="IPR005021">
    <property type="entry name" value="Terminase_largesu-like"/>
</dbReference>
<accession>A0A6J5LXA4</accession>
<evidence type="ECO:0000259" key="2">
    <source>
        <dbReference type="SMART" id="SM00507"/>
    </source>
</evidence>
<feature type="region of interest" description="Disordered" evidence="1">
    <location>
        <begin position="1"/>
        <end position="24"/>
    </location>
</feature>
<evidence type="ECO:0000256" key="1">
    <source>
        <dbReference type="SAM" id="MobiDB-lite"/>
    </source>
</evidence>
<dbReference type="InterPro" id="IPR003615">
    <property type="entry name" value="HNH_nuc"/>
</dbReference>
<dbReference type="GO" id="GO:0003676">
    <property type="term" value="F:nucleic acid binding"/>
    <property type="evidence" value="ECO:0007669"/>
    <property type="project" value="InterPro"/>
</dbReference>
<feature type="compositionally biased region" description="Basic and acidic residues" evidence="1">
    <location>
        <begin position="13"/>
        <end position="24"/>
    </location>
</feature>
<dbReference type="CDD" id="cd00085">
    <property type="entry name" value="HNHc"/>
    <property type="match status" value="1"/>
</dbReference>
<protein>
    <submittedName>
        <fullName evidence="3">HNHc domain containing protein</fullName>
    </submittedName>
</protein>
<feature type="domain" description="HNH nuclease" evidence="2">
    <location>
        <begin position="27"/>
        <end position="77"/>
    </location>
</feature>
<dbReference type="Gene3D" id="1.10.30.50">
    <property type="match status" value="1"/>
</dbReference>
<organism evidence="3">
    <name type="scientific">uncultured Caudovirales phage</name>
    <dbReference type="NCBI Taxonomy" id="2100421"/>
    <lineage>
        <taxon>Viruses</taxon>
        <taxon>Duplodnaviria</taxon>
        <taxon>Heunggongvirae</taxon>
        <taxon>Uroviricota</taxon>
        <taxon>Caudoviricetes</taxon>
        <taxon>Peduoviridae</taxon>
        <taxon>Maltschvirus</taxon>
        <taxon>Maltschvirus maltsch</taxon>
    </lineage>
</organism>
<dbReference type="PANTHER" id="PTHR41287:SF1">
    <property type="entry name" value="PROTEIN YMFN"/>
    <property type="match status" value="1"/>
</dbReference>
<dbReference type="Pfam" id="PF01844">
    <property type="entry name" value="HNH"/>
    <property type="match status" value="1"/>
</dbReference>
<gene>
    <name evidence="3" type="ORF">UFOVP335_23</name>
</gene>
<proteinExistence type="predicted"/>
<name>A0A6J5LXA4_9CAUD</name>
<dbReference type="EMBL" id="LR796348">
    <property type="protein sequence ID" value="CAB4138721.1"/>
    <property type="molecule type" value="Genomic_DNA"/>
</dbReference>
<dbReference type="PANTHER" id="PTHR41287">
    <property type="match status" value="1"/>
</dbReference>
<dbReference type="GO" id="GO:0008270">
    <property type="term" value="F:zinc ion binding"/>
    <property type="evidence" value="ECO:0007669"/>
    <property type="project" value="InterPro"/>
</dbReference>
<evidence type="ECO:0000313" key="3">
    <source>
        <dbReference type="EMBL" id="CAB4138721.1"/>
    </source>
</evidence>
<dbReference type="InterPro" id="IPR002711">
    <property type="entry name" value="HNH"/>
</dbReference>
<sequence>MKATAGAAKGARKIRDMPKRTSDPQYRKNRATLLQDNPHCALCGKPGADTADHIIPYDAGGSDDLDNLRPAHRACNSRAGAAYVNRKRAIQQQQRNQAVNGKTTETFFENKKILPPTFSSEKSLNSHDSVQDSLIQSDTDVVGQVEPRLVTPTIGYESFGPSIAEFSAQTLGRELFDWQKLALERSWQHDENLNFIHSKALISCARQNGKTTMNAAIVGWALTVLPRLWGRPVRILSAAHELSLASEVFEELREHLELWEESGLCKVTWAYGRHEVRMVDGSRWKVSAATAKKHGGSWDILLLDEIWSITEGAIFGALLPSQIAVPSPMCWMTSTAGDEGSLAFIKFREQAIGCIDSGTPSDLFMAEWSLPSGVDPEDERFFGFSNPSLGKTITMKGLRSAAAAPDRTQFLRAHCNLWVSAAQSWMPHGMWSKRKTDWNAGEGGVLSVDSATDGSKYVGVWARPDPDGHIVASMAFTTESNFEMWHEITQRLEADPKLKLAITPGLYVHTPERFRLRTTQWGYGELLKFVGVVRSFIIEGRILHTGETMLAEHVNRAVLVKAENSIVISSQRSPGPIEAARCMVIAAALVSAKPERAKPSMGSSH</sequence>
<dbReference type="GO" id="GO:0004519">
    <property type="term" value="F:endonuclease activity"/>
    <property type="evidence" value="ECO:0007669"/>
    <property type="project" value="InterPro"/>
</dbReference>
<dbReference type="Gene3D" id="3.40.50.300">
    <property type="entry name" value="P-loop containing nucleotide triphosphate hydrolases"/>
    <property type="match status" value="1"/>
</dbReference>
<reference evidence="3" key="1">
    <citation type="submission" date="2020-04" db="EMBL/GenBank/DDBJ databases">
        <authorList>
            <person name="Chiriac C."/>
            <person name="Salcher M."/>
            <person name="Ghai R."/>
            <person name="Kavagutti S V."/>
        </authorList>
    </citation>
    <scope>NUCLEOTIDE SEQUENCE</scope>
</reference>
<dbReference type="SMART" id="SM00507">
    <property type="entry name" value="HNHc"/>
    <property type="match status" value="1"/>
</dbReference>
<dbReference type="InterPro" id="IPR027417">
    <property type="entry name" value="P-loop_NTPase"/>
</dbReference>